<comment type="similarity">
    <text evidence="1">Belongs to the type-I restriction system S methylase family.</text>
</comment>
<dbReference type="CDD" id="cd17249">
    <property type="entry name" value="RMtype1_S_EcoR124I-TRD2-CR2_like"/>
    <property type="match status" value="1"/>
</dbReference>
<name>A0ABS1JS33_9BURK</name>
<proteinExistence type="inferred from homology"/>
<sequence length="402" mass="42948">MVFSGGTPSKGDPTYWHGPIPWVSAKDLKADRIFDAELHISQKACDESAAKMAAVGSLLMLVRGMGLANGIPIGEVTSPVAFNQDIRAIVPPATVDSRFLLLALRHRFADGGKGVLSSAAHGTLKIDAEALRQVEFPVPALREQRRIVAILDEAFEAIAIAKANTERNVQNAREWADRQLAVVLDAASATGMSRALEAVVAPGCTLSYGIVQPGDEVPGGLPVVRPVDLGDKNVCIEGLKRIDPALARSYTRTTLAGGDLLLCVRGTTGTVAVADPELAGANVTRGIVPIRFDLKFITQAFGYYLLRSEPLQAQIRAKTYGTALMQINIGDLRKLVLPFPPTDRQAEIVEKLDAVQETADSLRNVYAGKLAALEELSRSLLHQAFTGALTTKAADKQLAEVA</sequence>
<protein>
    <submittedName>
        <fullName evidence="5">Restriction endonuclease subunit S</fullName>
    </submittedName>
</protein>
<keyword evidence="3" id="KW-0238">DNA-binding</keyword>
<keyword evidence="2" id="KW-0680">Restriction system</keyword>
<accession>A0ABS1JS33</accession>
<keyword evidence="5" id="KW-0540">Nuclease</keyword>
<keyword evidence="5" id="KW-0378">Hydrolase</keyword>
<reference evidence="5 6" key="1">
    <citation type="journal article" date="2017" name="Int. J. Syst. Evol. Microbiol.">
        <title>Ramlibacter alkalitolerans sp. nov., alkali-tolerant bacterium isolated from soil of ginseng.</title>
        <authorList>
            <person name="Lee D.H."/>
            <person name="Cha C.J."/>
        </authorList>
    </citation>
    <scope>NUCLEOTIDE SEQUENCE [LARGE SCALE GENOMIC DNA]</scope>
    <source>
        <strain evidence="5 6">KACC 19305</strain>
    </source>
</reference>
<evidence type="ECO:0000259" key="4">
    <source>
        <dbReference type="Pfam" id="PF01420"/>
    </source>
</evidence>
<dbReference type="PANTHER" id="PTHR30408">
    <property type="entry name" value="TYPE-1 RESTRICTION ENZYME ECOKI SPECIFICITY PROTEIN"/>
    <property type="match status" value="1"/>
</dbReference>
<dbReference type="SUPFAM" id="SSF116734">
    <property type="entry name" value="DNA methylase specificity domain"/>
    <property type="match status" value="2"/>
</dbReference>
<feature type="domain" description="Type I restriction modification DNA specificity" evidence="4">
    <location>
        <begin position="5"/>
        <end position="163"/>
    </location>
</feature>
<keyword evidence="6" id="KW-1185">Reference proteome</keyword>
<evidence type="ECO:0000256" key="3">
    <source>
        <dbReference type="ARBA" id="ARBA00023125"/>
    </source>
</evidence>
<dbReference type="InterPro" id="IPR052021">
    <property type="entry name" value="Type-I_RS_S_subunit"/>
</dbReference>
<dbReference type="InterPro" id="IPR044946">
    <property type="entry name" value="Restrct_endonuc_typeI_TRD_sf"/>
</dbReference>
<dbReference type="EMBL" id="JAEQND010000008">
    <property type="protein sequence ID" value="MBL0426661.1"/>
    <property type="molecule type" value="Genomic_DNA"/>
</dbReference>
<dbReference type="GO" id="GO:0004519">
    <property type="term" value="F:endonuclease activity"/>
    <property type="evidence" value="ECO:0007669"/>
    <property type="project" value="UniProtKB-KW"/>
</dbReference>
<comment type="caution">
    <text evidence="5">The sequence shown here is derived from an EMBL/GenBank/DDBJ whole genome shotgun (WGS) entry which is preliminary data.</text>
</comment>
<dbReference type="InterPro" id="IPR000055">
    <property type="entry name" value="Restrct_endonuc_typeI_TRD"/>
</dbReference>
<dbReference type="CDD" id="cd17256">
    <property type="entry name" value="RMtype1_S_EcoJA65PI-TRD1-CR1_like"/>
    <property type="match status" value="1"/>
</dbReference>
<feature type="domain" description="Type I restriction modification DNA specificity" evidence="4">
    <location>
        <begin position="253"/>
        <end position="360"/>
    </location>
</feature>
<evidence type="ECO:0000313" key="6">
    <source>
        <dbReference type="Proteomes" id="UP000622707"/>
    </source>
</evidence>
<dbReference type="Proteomes" id="UP000622707">
    <property type="component" value="Unassembled WGS sequence"/>
</dbReference>
<keyword evidence="5" id="KW-0255">Endonuclease</keyword>
<organism evidence="5 6">
    <name type="scientific">Ramlibacter alkalitolerans</name>
    <dbReference type="NCBI Taxonomy" id="2039631"/>
    <lineage>
        <taxon>Bacteria</taxon>
        <taxon>Pseudomonadati</taxon>
        <taxon>Pseudomonadota</taxon>
        <taxon>Betaproteobacteria</taxon>
        <taxon>Burkholderiales</taxon>
        <taxon>Comamonadaceae</taxon>
        <taxon>Ramlibacter</taxon>
    </lineage>
</organism>
<dbReference type="Gene3D" id="3.90.220.20">
    <property type="entry name" value="DNA methylase specificity domains"/>
    <property type="match status" value="2"/>
</dbReference>
<evidence type="ECO:0000313" key="5">
    <source>
        <dbReference type="EMBL" id="MBL0426661.1"/>
    </source>
</evidence>
<dbReference type="Pfam" id="PF01420">
    <property type="entry name" value="Methylase_S"/>
    <property type="match status" value="2"/>
</dbReference>
<evidence type="ECO:0000256" key="2">
    <source>
        <dbReference type="ARBA" id="ARBA00022747"/>
    </source>
</evidence>
<dbReference type="PANTHER" id="PTHR30408:SF12">
    <property type="entry name" value="TYPE I RESTRICTION ENZYME MJAVIII SPECIFICITY SUBUNIT"/>
    <property type="match status" value="1"/>
</dbReference>
<evidence type="ECO:0000256" key="1">
    <source>
        <dbReference type="ARBA" id="ARBA00010923"/>
    </source>
</evidence>
<gene>
    <name evidence="5" type="ORF">JI746_16220</name>
</gene>